<accession>A0A1Q9LL75</accession>
<sequence>MRTMAGIAATAAATGGALLLAAPVASAEGGAICGAEAKACVSLSGQQAWLMNGGGATYGGVPITSGKPGYETPTGSFTVTYKDIDHYSQAYNGPMPYSVFFTTSGVAFHQGSLSVQSHGCIHLSPEAARVFYDSLKPGDVVQVVP</sequence>
<dbReference type="SUPFAM" id="SSF141523">
    <property type="entry name" value="L,D-transpeptidase catalytic domain-like"/>
    <property type="match status" value="1"/>
</dbReference>
<keyword evidence="10" id="KW-1185">Reference proteome</keyword>
<proteinExistence type="predicted"/>
<protein>
    <recommendedName>
        <fullName evidence="8">L,D-TPase catalytic domain-containing protein</fullName>
    </recommendedName>
</protein>
<keyword evidence="5 6" id="KW-0961">Cell wall biogenesis/degradation</keyword>
<dbReference type="PANTHER" id="PTHR30582:SF33">
    <property type="entry name" value="EXPORTED PROTEIN"/>
    <property type="match status" value="1"/>
</dbReference>
<dbReference type="PROSITE" id="PS52029">
    <property type="entry name" value="LD_TPASE"/>
    <property type="match status" value="1"/>
</dbReference>
<dbReference type="GO" id="GO:0071972">
    <property type="term" value="F:peptidoglycan L,D-transpeptidase activity"/>
    <property type="evidence" value="ECO:0007669"/>
    <property type="project" value="TreeGrafter"/>
</dbReference>
<dbReference type="InterPro" id="IPR050979">
    <property type="entry name" value="LD-transpeptidase"/>
</dbReference>
<evidence type="ECO:0000313" key="9">
    <source>
        <dbReference type="EMBL" id="OLR92744.1"/>
    </source>
</evidence>
<dbReference type="UniPathway" id="UPA00219"/>
<evidence type="ECO:0000256" key="4">
    <source>
        <dbReference type="ARBA" id="ARBA00022984"/>
    </source>
</evidence>
<keyword evidence="3 6" id="KW-0133">Cell shape</keyword>
<dbReference type="Gene3D" id="2.40.440.10">
    <property type="entry name" value="L,D-transpeptidase catalytic domain-like"/>
    <property type="match status" value="1"/>
</dbReference>
<dbReference type="GO" id="GO:0008360">
    <property type="term" value="P:regulation of cell shape"/>
    <property type="evidence" value="ECO:0007669"/>
    <property type="project" value="UniProtKB-UniRule"/>
</dbReference>
<dbReference type="AlphaFoldDB" id="A0A1Q9LL75"/>
<reference evidence="9 10" key="1">
    <citation type="submission" date="2016-10" db="EMBL/GenBank/DDBJ databases">
        <title>The Draft Genome Sequence of Actinokineospora bangkokensis 44EHWT reveals the biosynthetic pathway of antifungal compounds Thailandins with unusual extender unit butylmalonyl-CoA.</title>
        <authorList>
            <person name="Greule A."/>
            <person name="Intra B."/>
            <person name="Flemming S."/>
            <person name="Rommel M.G."/>
            <person name="Panbangred W."/>
            <person name="Bechthold A."/>
        </authorList>
    </citation>
    <scope>NUCLEOTIDE SEQUENCE [LARGE SCALE GENOMIC DNA]</scope>
    <source>
        <strain evidence="9 10">44EHW</strain>
    </source>
</reference>
<dbReference type="GO" id="GO:0018104">
    <property type="term" value="P:peptidoglycan-protein cross-linking"/>
    <property type="evidence" value="ECO:0007669"/>
    <property type="project" value="TreeGrafter"/>
</dbReference>
<evidence type="ECO:0000256" key="1">
    <source>
        <dbReference type="ARBA" id="ARBA00004752"/>
    </source>
</evidence>
<dbReference type="InterPro" id="IPR038063">
    <property type="entry name" value="Transpep_catalytic_dom"/>
</dbReference>
<keyword evidence="2" id="KW-0808">Transferase</keyword>
<evidence type="ECO:0000256" key="7">
    <source>
        <dbReference type="SAM" id="SignalP"/>
    </source>
</evidence>
<feature type="active site" description="Nucleophile" evidence="6">
    <location>
        <position position="120"/>
    </location>
</feature>
<evidence type="ECO:0000256" key="3">
    <source>
        <dbReference type="ARBA" id="ARBA00022960"/>
    </source>
</evidence>
<evidence type="ECO:0000259" key="8">
    <source>
        <dbReference type="PROSITE" id="PS52029"/>
    </source>
</evidence>
<dbReference type="GO" id="GO:0016740">
    <property type="term" value="F:transferase activity"/>
    <property type="evidence" value="ECO:0007669"/>
    <property type="project" value="UniProtKB-KW"/>
</dbReference>
<evidence type="ECO:0000256" key="2">
    <source>
        <dbReference type="ARBA" id="ARBA00022679"/>
    </source>
</evidence>
<comment type="caution">
    <text evidence="9">The sequence shown here is derived from an EMBL/GenBank/DDBJ whole genome shotgun (WGS) entry which is preliminary data.</text>
</comment>
<evidence type="ECO:0000256" key="5">
    <source>
        <dbReference type="ARBA" id="ARBA00023316"/>
    </source>
</evidence>
<dbReference type="PANTHER" id="PTHR30582">
    <property type="entry name" value="L,D-TRANSPEPTIDASE"/>
    <property type="match status" value="1"/>
</dbReference>
<organism evidence="9 10">
    <name type="scientific">Actinokineospora bangkokensis</name>
    <dbReference type="NCBI Taxonomy" id="1193682"/>
    <lineage>
        <taxon>Bacteria</taxon>
        <taxon>Bacillati</taxon>
        <taxon>Actinomycetota</taxon>
        <taxon>Actinomycetes</taxon>
        <taxon>Pseudonocardiales</taxon>
        <taxon>Pseudonocardiaceae</taxon>
        <taxon>Actinokineospora</taxon>
    </lineage>
</organism>
<feature type="domain" description="L,D-TPase catalytic" evidence="8">
    <location>
        <begin position="37"/>
        <end position="144"/>
    </location>
</feature>
<evidence type="ECO:0000313" key="10">
    <source>
        <dbReference type="Proteomes" id="UP000186040"/>
    </source>
</evidence>
<dbReference type="CDD" id="cd16913">
    <property type="entry name" value="YkuD_like"/>
    <property type="match status" value="1"/>
</dbReference>
<gene>
    <name evidence="9" type="ORF">BJP25_21080</name>
</gene>
<feature type="chain" id="PRO_5012232304" description="L,D-TPase catalytic domain-containing protein" evidence="7">
    <location>
        <begin position="28"/>
        <end position="145"/>
    </location>
</feature>
<dbReference type="InterPro" id="IPR005490">
    <property type="entry name" value="LD_TPept_cat_dom"/>
</dbReference>
<dbReference type="GO" id="GO:0005576">
    <property type="term" value="C:extracellular region"/>
    <property type="evidence" value="ECO:0007669"/>
    <property type="project" value="TreeGrafter"/>
</dbReference>
<dbReference type="EMBL" id="MKQR01000016">
    <property type="protein sequence ID" value="OLR92744.1"/>
    <property type="molecule type" value="Genomic_DNA"/>
</dbReference>
<dbReference type="GO" id="GO:0071555">
    <property type="term" value="P:cell wall organization"/>
    <property type="evidence" value="ECO:0007669"/>
    <property type="project" value="UniProtKB-UniRule"/>
</dbReference>
<keyword evidence="4 6" id="KW-0573">Peptidoglycan synthesis</keyword>
<comment type="pathway">
    <text evidence="1 6">Cell wall biogenesis; peptidoglycan biosynthesis.</text>
</comment>
<evidence type="ECO:0000256" key="6">
    <source>
        <dbReference type="PROSITE-ProRule" id="PRU01373"/>
    </source>
</evidence>
<name>A0A1Q9LL75_9PSEU</name>
<keyword evidence="7" id="KW-0732">Signal</keyword>
<dbReference type="Proteomes" id="UP000186040">
    <property type="component" value="Unassembled WGS sequence"/>
</dbReference>
<feature type="active site" description="Proton donor/acceptor" evidence="6">
    <location>
        <position position="109"/>
    </location>
</feature>
<feature type="signal peptide" evidence="7">
    <location>
        <begin position="1"/>
        <end position="27"/>
    </location>
</feature>
<dbReference type="Pfam" id="PF03734">
    <property type="entry name" value="YkuD"/>
    <property type="match status" value="1"/>
</dbReference>